<evidence type="ECO:0000313" key="2">
    <source>
        <dbReference type="Proteomes" id="UP000320496"/>
    </source>
</evidence>
<dbReference type="KEGG" id="mri:Mal4_07440"/>
<sequence length="132" mass="14785">MSESADLPVNAAWLLTCESVRNHASAMASRCRREAASLIQHEARTFCDREPPVSQEALERRQQQALFLTSRIGSICHADLMARNHPEVSDEIIAAVREFLSRVRMDQSPHKESVSLISRISTICNAGMVQRP</sequence>
<protein>
    <submittedName>
        <fullName evidence="1">Uncharacterized protein</fullName>
    </submittedName>
</protein>
<dbReference type="AlphaFoldDB" id="A0A517Z1W1"/>
<dbReference type="EMBL" id="CP036275">
    <property type="protein sequence ID" value="QDU36458.1"/>
    <property type="molecule type" value="Genomic_DNA"/>
</dbReference>
<reference evidence="1 2" key="1">
    <citation type="submission" date="2019-02" db="EMBL/GenBank/DDBJ databases">
        <title>Deep-cultivation of Planctomycetes and their phenomic and genomic characterization uncovers novel biology.</title>
        <authorList>
            <person name="Wiegand S."/>
            <person name="Jogler M."/>
            <person name="Boedeker C."/>
            <person name="Pinto D."/>
            <person name="Vollmers J."/>
            <person name="Rivas-Marin E."/>
            <person name="Kohn T."/>
            <person name="Peeters S.H."/>
            <person name="Heuer A."/>
            <person name="Rast P."/>
            <person name="Oberbeckmann S."/>
            <person name="Bunk B."/>
            <person name="Jeske O."/>
            <person name="Meyerdierks A."/>
            <person name="Storesund J.E."/>
            <person name="Kallscheuer N."/>
            <person name="Luecker S."/>
            <person name="Lage O.M."/>
            <person name="Pohl T."/>
            <person name="Merkel B.J."/>
            <person name="Hornburger P."/>
            <person name="Mueller R.-W."/>
            <person name="Bruemmer F."/>
            <person name="Labrenz M."/>
            <person name="Spormann A.M."/>
            <person name="Op den Camp H."/>
            <person name="Overmann J."/>
            <person name="Amann R."/>
            <person name="Jetten M.S.M."/>
            <person name="Mascher T."/>
            <person name="Medema M.H."/>
            <person name="Devos D.P."/>
            <person name="Kaster A.-K."/>
            <person name="Ovreas L."/>
            <person name="Rohde M."/>
            <person name="Galperin M.Y."/>
            <person name="Jogler C."/>
        </authorList>
    </citation>
    <scope>NUCLEOTIDE SEQUENCE [LARGE SCALE GENOMIC DNA]</scope>
    <source>
        <strain evidence="1 2">Mal4</strain>
    </source>
</reference>
<gene>
    <name evidence="1" type="ORF">Mal4_07440</name>
</gene>
<dbReference type="Proteomes" id="UP000320496">
    <property type="component" value="Chromosome"/>
</dbReference>
<proteinExistence type="predicted"/>
<name>A0A517Z1W1_9PLAN</name>
<evidence type="ECO:0000313" key="1">
    <source>
        <dbReference type="EMBL" id="QDU36458.1"/>
    </source>
</evidence>
<accession>A0A517Z1W1</accession>
<keyword evidence="2" id="KW-1185">Reference proteome</keyword>
<organism evidence="1 2">
    <name type="scientific">Maioricimonas rarisocia</name>
    <dbReference type="NCBI Taxonomy" id="2528026"/>
    <lineage>
        <taxon>Bacteria</taxon>
        <taxon>Pseudomonadati</taxon>
        <taxon>Planctomycetota</taxon>
        <taxon>Planctomycetia</taxon>
        <taxon>Planctomycetales</taxon>
        <taxon>Planctomycetaceae</taxon>
        <taxon>Maioricimonas</taxon>
    </lineage>
</organism>